<dbReference type="STRING" id="2282107.A0A286UFS9"/>
<dbReference type="AlphaFoldDB" id="A0A286UFS9"/>
<dbReference type="InParanoid" id="A0A286UFS9"/>
<keyword evidence="4" id="KW-1185">Reference proteome</keyword>
<feature type="transmembrane region" description="Helical" evidence="2">
    <location>
        <begin position="271"/>
        <end position="294"/>
    </location>
</feature>
<evidence type="ECO:0000256" key="1">
    <source>
        <dbReference type="SAM" id="MobiDB-lite"/>
    </source>
</evidence>
<comment type="caution">
    <text evidence="3">The sequence shown here is derived from an EMBL/GenBank/DDBJ whole genome shotgun (WGS) entry which is preliminary data.</text>
</comment>
<dbReference type="EMBL" id="NBII01000005">
    <property type="protein sequence ID" value="PAV18453.1"/>
    <property type="molecule type" value="Genomic_DNA"/>
</dbReference>
<proteinExistence type="predicted"/>
<evidence type="ECO:0000256" key="2">
    <source>
        <dbReference type="SAM" id="Phobius"/>
    </source>
</evidence>
<organism evidence="3 4">
    <name type="scientific">Pyrrhoderma noxium</name>
    <dbReference type="NCBI Taxonomy" id="2282107"/>
    <lineage>
        <taxon>Eukaryota</taxon>
        <taxon>Fungi</taxon>
        <taxon>Dikarya</taxon>
        <taxon>Basidiomycota</taxon>
        <taxon>Agaricomycotina</taxon>
        <taxon>Agaricomycetes</taxon>
        <taxon>Hymenochaetales</taxon>
        <taxon>Hymenochaetaceae</taxon>
        <taxon>Pyrrhoderma</taxon>
    </lineage>
</organism>
<feature type="transmembrane region" description="Helical" evidence="2">
    <location>
        <begin position="240"/>
        <end position="259"/>
    </location>
</feature>
<sequence length="921" mass="104115">MTFSFRSLDKFNRLIYQILASLNALGGGGRAAKALKEMHEILWTIYNKYLQYLRDGSDSGWQKIEIGDFVNTMDAAQNVVQEVIDAFQELKESAKILDVEYGYLKSVDFTGDYIEASLLDPLAITFEKFLDELRNVAVNEVEMMRQAQDLSSQRYLNLMTVSTFLSSVTASTLQITANNSESVLSIIVNTMWFTSLVFSTASAVYSLLIMTWRQSPVRQFDNTLSPMPHWLVKSFKNGPVSTLIVAIFAFAIGICVMAFQTAIQQGHIETAVVSTVFAGVHMNLLLLISGWFLWEKWKSKHLYFWVVIKEKLLSTHSKKIRMFHDQSARLLKYIDICRRKIALSLTKLKDSILAYGEHEDDIEMEASTHLSRPKMINTNEQIVRDRDILSTAAQLTVPHVEASSSDLADAHTENSRQSASNHIPDFDNRTILQFSSSSDFLASAQNEARELIVVKDGPYFPAVQTLDLDDKHVKRVIWDESNHLLVQTEQSINIWKISGLNIRISRNATTELMGTLPLDVEPITVHWVPNNLGNEDTFIVVQDNLVKLYDLNCKNIRSIDICILDEMSTFIHPELSDVVLLDSSRVLCVAGFVIGRVNLNQCLITILNKEKDSLVNCGGEKSLTVSKKTGSILLHGSKDNLLLLKTTKDQLECQYIWEETMYYQKLFSPIRSVGFCGKDDELIYGLSGHNLFIFCPETGDPSLYRTLHIYTSPTFPVEISSHTSFSMIPGTTPYRFAFGLQDGSISVWSIQSDNFFKDGVPGVELANIHDRKGADSNYGVSKDLAEGGWASPHDGYVFSPVEIIYYGSSLFTNTEFKTFNEREDKKCEGEKQSGLVNLYFASLHLRRVGLPPEAQHHHVFKLEPFLCNCLRLNLLLWEVIHRSKVQFPCEVIITVGKELVLKRKTVNANCAPTFTHIHGYK</sequence>
<keyword evidence="2" id="KW-1133">Transmembrane helix</keyword>
<protein>
    <submittedName>
        <fullName evidence="3">WD40 domain containing protein</fullName>
    </submittedName>
</protein>
<evidence type="ECO:0000313" key="3">
    <source>
        <dbReference type="EMBL" id="PAV18453.1"/>
    </source>
</evidence>
<accession>A0A286UFS9</accession>
<dbReference type="Proteomes" id="UP000217199">
    <property type="component" value="Unassembled WGS sequence"/>
</dbReference>
<feature type="transmembrane region" description="Helical" evidence="2">
    <location>
        <begin position="183"/>
        <end position="208"/>
    </location>
</feature>
<dbReference type="SUPFAM" id="SSF50978">
    <property type="entry name" value="WD40 repeat-like"/>
    <property type="match status" value="1"/>
</dbReference>
<evidence type="ECO:0000313" key="4">
    <source>
        <dbReference type="Proteomes" id="UP000217199"/>
    </source>
</evidence>
<keyword evidence="2" id="KW-0812">Transmembrane</keyword>
<dbReference type="InterPro" id="IPR036322">
    <property type="entry name" value="WD40_repeat_dom_sf"/>
</dbReference>
<reference evidence="3 4" key="1">
    <citation type="journal article" date="2017" name="Mol. Ecol.">
        <title>Comparative and population genomic landscape of Phellinus noxius: A hypervariable fungus causing root rot in trees.</title>
        <authorList>
            <person name="Chung C.L."/>
            <person name="Lee T.J."/>
            <person name="Akiba M."/>
            <person name="Lee H.H."/>
            <person name="Kuo T.H."/>
            <person name="Liu D."/>
            <person name="Ke H.M."/>
            <person name="Yokoi T."/>
            <person name="Roa M.B."/>
            <person name="Lu M.J."/>
            <person name="Chang Y.Y."/>
            <person name="Ann P.J."/>
            <person name="Tsai J.N."/>
            <person name="Chen C.Y."/>
            <person name="Tzean S.S."/>
            <person name="Ota Y."/>
            <person name="Hattori T."/>
            <person name="Sahashi N."/>
            <person name="Liou R.F."/>
            <person name="Kikuchi T."/>
            <person name="Tsai I.J."/>
        </authorList>
    </citation>
    <scope>NUCLEOTIDE SEQUENCE [LARGE SCALE GENOMIC DNA]</scope>
    <source>
        <strain evidence="3 4">FFPRI411160</strain>
    </source>
</reference>
<dbReference type="OrthoDB" id="972532at2759"/>
<feature type="region of interest" description="Disordered" evidence="1">
    <location>
        <begin position="402"/>
        <end position="423"/>
    </location>
</feature>
<name>A0A286UFS9_9AGAM</name>
<keyword evidence="2" id="KW-0472">Membrane</keyword>
<gene>
    <name evidence="3" type="ORF">PNOK_0529500</name>
</gene>